<dbReference type="InterPro" id="IPR042566">
    <property type="entry name" value="L1_C"/>
</dbReference>
<accession>A0AAV7T5H4</accession>
<reference evidence="1" key="1">
    <citation type="journal article" date="2022" name="bioRxiv">
        <title>Sequencing and chromosome-scale assembly of the giantPleurodeles waltlgenome.</title>
        <authorList>
            <person name="Brown T."/>
            <person name="Elewa A."/>
            <person name="Iarovenko S."/>
            <person name="Subramanian E."/>
            <person name="Araus A.J."/>
            <person name="Petzold A."/>
            <person name="Susuki M."/>
            <person name="Suzuki K.-i.T."/>
            <person name="Hayashi T."/>
            <person name="Toyoda A."/>
            <person name="Oliveira C."/>
            <person name="Osipova E."/>
            <person name="Leigh N.D."/>
            <person name="Simon A."/>
            <person name="Yun M.H."/>
        </authorList>
    </citation>
    <scope>NUCLEOTIDE SEQUENCE</scope>
    <source>
        <strain evidence="1">20211129_DDA</strain>
        <tissue evidence="1">Liver</tissue>
    </source>
</reference>
<organism evidence="1 2">
    <name type="scientific">Pleurodeles waltl</name>
    <name type="common">Iberian ribbed newt</name>
    <dbReference type="NCBI Taxonomy" id="8319"/>
    <lineage>
        <taxon>Eukaryota</taxon>
        <taxon>Metazoa</taxon>
        <taxon>Chordata</taxon>
        <taxon>Craniata</taxon>
        <taxon>Vertebrata</taxon>
        <taxon>Euteleostomi</taxon>
        <taxon>Amphibia</taxon>
        <taxon>Batrachia</taxon>
        <taxon>Caudata</taxon>
        <taxon>Salamandroidea</taxon>
        <taxon>Salamandridae</taxon>
        <taxon>Pleurodelinae</taxon>
        <taxon>Pleurodeles</taxon>
    </lineage>
</organism>
<proteinExistence type="predicted"/>
<name>A0AAV7T5H4_PLEWA</name>
<evidence type="ECO:0000313" key="1">
    <source>
        <dbReference type="EMBL" id="KAJ1171723.1"/>
    </source>
</evidence>
<dbReference type="Gene3D" id="3.30.250.20">
    <property type="entry name" value="L1 transposable element, C-terminal domain"/>
    <property type="match status" value="1"/>
</dbReference>
<comment type="caution">
    <text evidence="1">The sequence shown here is derived from an EMBL/GenBank/DDBJ whole genome shotgun (WGS) entry which is preliminary data.</text>
</comment>
<dbReference type="AlphaFoldDB" id="A0AAV7T5H4"/>
<dbReference type="Proteomes" id="UP001066276">
    <property type="component" value="Chromosome 4_1"/>
</dbReference>
<protein>
    <submittedName>
        <fullName evidence="1">Uncharacterized protein</fullName>
    </submittedName>
</protein>
<sequence length="115" mass="13360">MEGYEIRMTADFSKETSDRRKALLALRPRLHQLEVKYGLFKPARMWTTKNGVSKDFYDPEDLRLFLESLQTQYMDTITPTWPQELSTERQCALPRLSSPGKQAIMLQIFTTGGEI</sequence>
<evidence type="ECO:0000313" key="2">
    <source>
        <dbReference type="Proteomes" id="UP001066276"/>
    </source>
</evidence>
<keyword evidence="2" id="KW-1185">Reference proteome</keyword>
<dbReference type="EMBL" id="JANPWB010000007">
    <property type="protein sequence ID" value="KAJ1171723.1"/>
    <property type="molecule type" value="Genomic_DNA"/>
</dbReference>
<gene>
    <name evidence="1" type="ORF">NDU88_003581</name>
</gene>